<evidence type="ECO:0000313" key="5">
    <source>
        <dbReference type="EnsemblPlants" id="Kaladp1144s0001.1.v1.1"/>
    </source>
</evidence>
<feature type="region of interest" description="Disordered" evidence="3">
    <location>
        <begin position="102"/>
        <end position="126"/>
    </location>
</feature>
<dbReference type="AlphaFoldDB" id="A0A7N1A9Q8"/>
<keyword evidence="6" id="KW-1185">Reference proteome</keyword>
<feature type="compositionally biased region" description="Basic and acidic residues" evidence="3">
    <location>
        <begin position="113"/>
        <end position="126"/>
    </location>
</feature>
<dbReference type="Proteomes" id="UP000594263">
    <property type="component" value="Unplaced"/>
</dbReference>
<accession>A0A7N1A9Q8</accession>
<dbReference type="SUPFAM" id="SSF54791">
    <property type="entry name" value="Eukaryotic type KH-domain (KH-domain type I)"/>
    <property type="match status" value="1"/>
</dbReference>
<dbReference type="Pfam" id="PF22675">
    <property type="entry name" value="KH-I_KHDC4-BBP"/>
    <property type="match status" value="1"/>
</dbReference>
<feature type="domain" description="K Homology" evidence="4">
    <location>
        <begin position="157"/>
        <end position="232"/>
    </location>
</feature>
<dbReference type="InterPro" id="IPR036612">
    <property type="entry name" value="KH_dom_type_1_sf"/>
</dbReference>
<dbReference type="EnsemblPlants" id="Kaladp1144s0001.1.v1.1">
    <property type="protein sequence ID" value="Kaladp1144s0001.1.v1.1"/>
    <property type="gene ID" value="Kaladp1144s0001.v1.1"/>
</dbReference>
<evidence type="ECO:0000313" key="6">
    <source>
        <dbReference type="Proteomes" id="UP000594263"/>
    </source>
</evidence>
<evidence type="ECO:0000256" key="2">
    <source>
        <dbReference type="PROSITE-ProRule" id="PRU00117"/>
    </source>
</evidence>
<dbReference type="SMART" id="SM00322">
    <property type="entry name" value="KH"/>
    <property type="match status" value="1"/>
</dbReference>
<feature type="region of interest" description="Disordered" evidence="3">
    <location>
        <begin position="413"/>
        <end position="457"/>
    </location>
</feature>
<reference evidence="5" key="1">
    <citation type="submission" date="2021-01" db="UniProtKB">
        <authorList>
            <consortium name="EnsemblPlants"/>
        </authorList>
    </citation>
    <scope>IDENTIFICATION</scope>
</reference>
<dbReference type="InterPro" id="IPR045071">
    <property type="entry name" value="BBP-like"/>
</dbReference>
<dbReference type="PROSITE" id="PS50084">
    <property type="entry name" value="KH_TYPE_1"/>
    <property type="match status" value="1"/>
</dbReference>
<dbReference type="InterPro" id="IPR004087">
    <property type="entry name" value="KH_dom"/>
</dbReference>
<sequence length="501" mass="53357">MKVDQASSPQTSKSVTPKISMFGVKSGFVIPKNKLSGSLVPVFRVANKSAKSGSVTDQNKQLASRKTKWGPDLTQDAFVRKGRLLAYQTRVDQIAKLIGMRDPETEAGQDVDMESRDANQESSHYEIDAEELEKREIIGEILKLNPSYKAPSDYVPLLKEAQVPLPIKDYPGYNFLGLIYGSGSDTLKRLEKETGAKIQVFGKKKDCPEKVEITSDAKKNQDDYEELYALISADTYGKVDAAVSLVELLVTPVSASGSTLSVSNAPIMGQSSEPPSGLPNAAGEGVMQQLVRPQQIFQGQFQYNSPAPGPSHPAQLLGSQMTPGGMVPTVGTSPLTSDPSPFPSAPQSQGQFPMQPYISGSHTFGQTGSPRYPLVVAPPTFPSQPNIANVHQFSGSQPTPIGMSSLVRPLVTSLPQSAPGHPIRSQLNQDGSSAGWPRPPVPTPNSTMVGASASAQGQQNTAFGMAQTVPLHPGPPAFLLPSNVNQGAATNTYIAPSPQVR</sequence>
<name>A0A7N1A9Q8_KALFE</name>
<protein>
    <recommendedName>
        <fullName evidence="4">K Homology domain-containing protein</fullName>
    </recommendedName>
</protein>
<dbReference type="GO" id="GO:0005634">
    <property type="term" value="C:nucleus"/>
    <property type="evidence" value="ECO:0007669"/>
    <property type="project" value="TreeGrafter"/>
</dbReference>
<evidence type="ECO:0000259" key="4">
    <source>
        <dbReference type="SMART" id="SM00322"/>
    </source>
</evidence>
<feature type="compositionally biased region" description="Polar residues" evidence="3">
    <location>
        <begin position="444"/>
        <end position="457"/>
    </location>
</feature>
<organism evidence="5 6">
    <name type="scientific">Kalanchoe fedtschenkoi</name>
    <name type="common">Lavender scallops</name>
    <name type="synonym">South American air plant</name>
    <dbReference type="NCBI Taxonomy" id="63787"/>
    <lineage>
        <taxon>Eukaryota</taxon>
        <taxon>Viridiplantae</taxon>
        <taxon>Streptophyta</taxon>
        <taxon>Embryophyta</taxon>
        <taxon>Tracheophyta</taxon>
        <taxon>Spermatophyta</taxon>
        <taxon>Magnoliopsida</taxon>
        <taxon>eudicotyledons</taxon>
        <taxon>Gunneridae</taxon>
        <taxon>Pentapetalae</taxon>
        <taxon>Saxifragales</taxon>
        <taxon>Crassulaceae</taxon>
        <taxon>Kalanchoe</taxon>
    </lineage>
</organism>
<evidence type="ECO:0000256" key="1">
    <source>
        <dbReference type="ARBA" id="ARBA00022884"/>
    </source>
</evidence>
<evidence type="ECO:0000256" key="3">
    <source>
        <dbReference type="SAM" id="MobiDB-lite"/>
    </source>
</evidence>
<dbReference type="PANTHER" id="PTHR11208:SF98">
    <property type="entry name" value="RNA-BINDING KH DOMAIN-CONTAINING PROTEIN"/>
    <property type="match status" value="1"/>
</dbReference>
<dbReference type="InterPro" id="IPR055256">
    <property type="entry name" value="KH_1_KHDC4/BBP-like"/>
</dbReference>
<dbReference type="Gramene" id="Kaladp1144s0001.1.v1.1">
    <property type="protein sequence ID" value="Kaladp1144s0001.1.v1.1"/>
    <property type="gene ID" value="Kaladp1144s0001.v1.1"/>
</dbReference>
<proteinExistence type="predicted"/>
<dbReference type="GO" id="GO:0048024">
    <property type="term" value="P:regulation of mRNA splicing, via spliceosome"/>
    <property type="evidence" value="ECO:0007669"/>
    <property type="project" value="TreeGrafter"/>
</dbReference>
<dbReference type="Gene3D" id="3.30.1370.10">
    <property type="entry name" value="K Homology domain, type 1"/>
    <property type="match status" value="1"/>
</dbReference>
<dbReference type="PANTHER" id="PTHR11208">
    <property type="entry name" value="RNA-BINDING PROTEIN RELATED"/>
    <property type="match status" value="1"/>
</dbReference>
<feature type="region of interest" description="Disordered" evidence="3">
    <location>
        <begin position="331"/>
        <end position="352"/>
    </location>
</feature>
<dbReference type="GO" id="GO:0003729">
    <property type="term" value="F:mRNA binding"/>
    <property type="evidence" value="ECO:0007669"/>
    <property type="project" value="TreeGrafter"/>
</dbReference>
<keyword evidence="1 2" id="KW-0694">RNA-binding</keyword>